<keyword evidence="8" id="KW-1185">Reference proteome</keyword>
<feature type="transmembrane region" description="Helical" evidence="6">
    <location>
        <begin position="146"/>
        <end position="175"/>
    </location>
</feature>
<comment type="caution">
    <text evidence="7">The sequence shown here is derived from an EMBL/GenBank/DDBJ whole genome shotgun (WGS) entry which is preliminary data.</text>
</comment>
<evidence type="ECO:0000313" key="7">
    <source>
        <dbReference type="EMBL" id="KAH7362378.1"/>
    </source>
</evidence>
<dbReference type="EMBL" id="JAGPXD010000003">
    <property type="protein sequence ID" value="KAH7362378.1"/>
    <property type="molecule type" value="Genomic_DNA"/>
</dbReference>
<feature type="transmembrane region" description="Helical" evidence="6">
    <location>
        <begin position="360"/>
        <end position="381"/>
    </location>
</feature>
<accession>A0A8K0TL53</accession>
<protein>
    <submittedName>
        <fullName evidence="7">Polyamine transporter 1</fullName>
    </submittedName>
</protein>
<evidence type="ECO:0000256" key="4">
    <source>
        <dbReference type="ARBA" id="ARBA00022989"/>
    </source>
</evidence>
<dbReference type="SUPFAM" id="SSF103473">
    <property type="entry name" value="MFS general substrate transporter"/>
    <property type="match status" value="1"/>
</dbReference>
<evidence type="ECO:0000256" key="3">
    <source>
        <dbReference type="ARBA" id="ARBA00022692"/>
    </source>
</evidence>
<feature type="transmembrane region" description="Helical" evidence="6">
    <location>
        <begin position="187"/>
        <end position="206"/>
    </location>
</feature>
<keyword evidence="4 6" id="KW-1133">Transmembrane helix</keyword>
<organism evidence="7 8">
    <name type="scientific">Plectosphaerella cucumerina</name>
    <dbReference type="NCBI Taxonomy" id="40658"/>
    <lineage>
        <taxon>Eukaryota</taxon>
        <taxon>Fungi</taxon>
        <taxon>Dikarya</taxon>
        <taxon>Ascomycota</taxon>
        <taxon>Pezizomycotina</taxon>
        <taxon>Sordariomycetes</taxon>
        <taxon>Hypocreomycetidae</taxon>
        <taxon>Glomerellales</taxon>
        <taxon>Plectosphaerellaceae</taxon>
        <taxon>Plectosphaerella</taxon>
    </lineage>
</organism>
<feature type="transmembrane region" description="Helical" evidence="6">
    <location>
        <begin position="213"/>
        <end position="234"/>
    </location>
</feature>
<keyword evidence="2" id="KW-0813">Transport</keyword>
<dbReference type="Proteomes" id="UP000813385">
    <property type="component" value="Unassembled WGS sequence"/>
</dbReference>
<evidence type="ECO:0000256" key="1">
    <source>
        <dbReference type="ARBA" id="ARBA00004141"/>
    </source>
</evidence>
<evidence type="ECO:0000256" key="6">
    <source>
        <dbReference type="SAM" id="Phobius"/>
    </source>
</evidence>
<evidence type="ECO:0000256" key="2">
    <source>
        <dbReference type="ARBA" id="ARBA00022448"/>
    </source>
</evidence>
<dbReference type="Pfam" id="PF07690">
    <property type="entry name" value="MFS_1"/>
    <property type="match status" value="1"/>
</dbReference>
<feature type="transmembrane region" description="Helical" evidence="6">
    <location>
        <begin position="264"/>
        <end position="293"/>
    </location>
</feature>
<dbReference type="AlphaFoldDB" id="A0A8K0TL53"/>
<evidence type="ECO:0000313" key="8">
    <source>
        <dbReference type="Proteomes" id="UP000813385"/>
    </source>
</evidence>
<feature type="transmembrane region" description="Helical" evidence="6">
    <location>
        <begin position="112"/>
        <end position="134"/>
    </location>
</feature>
<evidence type="ECO:0000256" key="5">
    <source>
        <dbReference type="ARBA" id="ARBA00023136"/>
    </source>
</evidence>
<keyword evidence="5 6" id="KW-0472">Membrane</keyword>
<reference evidence="7" key="1">
    <citation type="journal article" date="2021" name="Nat. Commun.">
        <title>Genetic determinants of endophytism in the Arabidopsis root mycobiome.</title>
        <authorList>
            <person name="Mesny F."/>
            <person name="Miyauchi S."/>
            <person name="Thiergart T."/>
            <person name="Pickel B."/>
            <person name="Atanasova L."/>
            <person name="Karlsson M."/>
            <person name="Huettel B."/>
            <person name="Barry K.W."/>
            <person name="Haridas S."/>
            <person name="Chen C."/>
            <person name="Bauer D."/>
            <person name="Andreopoulos W."/>
            <person name="Pangilinan J."/>
            <person name="LaButti K."/>
            <person name="Riley R."/>
            <person name="Lipzen A."/>
            <person name="Clum A."/>
            <person name="Drula E."/>
            <person name="Henrissat B."/>
            <person name="Kohler A."/>
            <person name="Grigoriev I.V."/>
            <person name="Martin F.M."/>
            <person name="Hacquard S."/>
        </authorList>
    </citation>
    <scope>NUCLEOTIDE SEQUENCE</scope>
    <source>
        <strain evidence="7">MPI-CAGE-AT-0016</strain>
    </source>
</reference>
<dbReference type="GO" id="GO:0005886">
    <property type="term" value="C:plasma membrane"/>
    <property type="evidence" value="ECO:0007669"/>
    <property type="project" value="TreeGrafter"/>
</dbReference>
<dbReference type="GO" id="GO:0022857">
    <property type="term" value="F:transmembrane transporter activity"/>
    <property type="evidence" value="ECO:0007669"/>
    <property type="project" value="InterPro"/>
</dbReference>
<sequence length="401" mass="44250">MIEPIRTKESHFKLLYNRAGVTPEVLNFRYPRHGTPKSLYLINFLPTDTRNPKTFSQTRKYSIYSGSIRDIISSFGAPLSEIFGRQSLFIFTFFILTILNTGAASSRNFETILVLQFLSSTFSSSLLTNAGSIITDIFSTSERSIATALFTAAPFLGPVIAIFSGLILAISLFIYPETYTPYLLHQHTTQLSYHNAIIYGTLYILFTTFPIIYYSLAFIGIAISISSTISYYIYNNKHYTVIVTGAGGAAQPEARLPPTIVGSILLPISLFYISIIASSFFGAGLVLVFLSLLNYIIDSYVIYTASALAANSASSIPAFLALTYIPFPYKYTAEATALLKQIPAVPEPEAIDTKTQKYKVIIGIALYISTTSSGFTLQYRLSAKFQPQSRHSGSQRNAKST</sequence>
<proteinExistence type="predicted"/>
<comment type="subcellular location">
    <subcellularLocation>
        <location evidence="1">Membrane</location>
        <topology evidence="1">Multi-pass membrane protein</topology>
    </subcellularLocation>
</comment>
<feature type="transmembrane region" description="Helical" evidence="6">
    <location>
        <begin position="300"/>
        <end position="325"/>
    </location>
</feature>
<keyword evidence="3 6" id="KW-0812">Transmembrane</keyword>
<dbReference type="PANTHER" id="PTHR23502:SF132">
    <property type="entry name" value="POLYAMINE TRANSPORTER 2-RELATED"/>
    <property type="match status" value="1"/>
</dbReference>
<dbReference type="PANTHER" id="PTHR23502">
    <property type="entry name" value="MAJOR FACILITATOR SUPERFAMILY"/>
    <property type="match status" value="1"/>
</dbReference>
<dbReference type="InterPro" id="IPR011701">
    <property type="entry name" value="MFS"/>
</dbReference>
<dbReference type="InterPro" id="IPR036259">
    <property type="entry name" value="MFS_trans_sf"/>
</dbReference>
<name>A0A8K0TL53_9PEZI</name>
<gene>
    <name evidence="7" type="ORF">B0T11DRAFT_305847</name>
</gene>
<dbReference type="Gene3D" id="1.20.1720.10">
    <property type="entry name" value="Multidrug resistance protein D"/>
    <property type="match status" value="1"/>
</dbReference>
<feature type="transmembrane region" description="Helical" evidence="6">
    <location>
        <begin position="88"/>
        <end position="106"/>
    </location>
</feature>